<proteinExistence type="predicted"/>
<organism evidence="1">
    <name type="scientific">Phytophthora nicotianae</name>
    <name type="common">Potato buckeye rot agent</name>
    <name type="synonym">Phytophthora parasitica</name>
    <dbReference type="NCBI Taxonomy" id="4792"/>
    <lineage>
        <taxon>Eukaryota</taxon>
        <taxon>Sar</taxon>
        <taxon>Stramenopiles</taxon>
        <taxon>Oomycota</taxon>
        <taxon>Peronosporomycetes</taxon>
        <taxon>Peronosporales</taxon>
        <taxon>Peronosporaceae</taxon>
        <taxon>Phytophthora</taxon>
    </lineage>
</organism>
<evidence type="ECO:0000313" key="1">
    <source>
        <dbReference type="EMBL" id="ETL36180.1"/>
    </source>
</evidence>
<dbReference type="EMBL" id="KI673852">
    <property type="protein sequence ID" value="ETL36180.1"/>
    <property type="molecule type" value="Genomic_DNA"/>
</dbReference>
<gene>
    <name evidence="1" type="ORF">L916_11807</name>
</gene>
<sequence>MNNYLRQPVFKSVCNDKFPGAVELIKILIVGQIGFLTQAPHIVGNMYRVLRQTQIFPNVATKY</sequence>
<dbReference type="AlphaFoldDB" id="W2IQ19"/>
<reference evidence="1" key="1">
    <citation type="submission" date="2013-11" db="EMBL/GenBank/DDBJ databases">
        <title>The Genome Sequence of Phytophthora parasitica CJ05E6.</title>
        <authorList>
            <consortium name="The Broad Institute Genomics Platform"/>
            <person name="Russ C."/>
            <person name="Tyler B."/>
            <person name="Panabieres F."/>
            <person name="Shan W."/>
            <person name="Tripathy S."/>
            <person name="Grunwald N."/>
            <person name="Machado M."/>
            <person name="Johnson C.S."/>
            <person name="Arredondo F."/>
            <person name="Hong C."/>
            <person name="Coffey M."/>
            <person name="Young S.K."/>
            <person name="Zeng Q."/>
            <person name="Gargeya S."/>
            <person name="Fitzgerald M."/>
            <person name="Abouelleil A."/>
            <person name="Alvarado L."/>
            <person name="Chapman S.B."/>
            <person name="Gainer-Dewar J."/>
            <person name="Goldberg J."/>
            <person name="Griggs A."/>
            <person name="Gujja S."/>
            <person name="Hansen M."/>
            <person name="Howarth C."/>
            <person name="Imamovic A."/>
            <person name="Ireland A."/>
            <person name="Larimer J."/>
            <person name="McCowan C."/>
            <person name="Murphy C."/>
            <person name="Pearson M."/>
            <person name="Poon T.W."/>
            <person name="Priest M."/>
            <person name="Roberts A."/>
            <person name="Saif S."/>
            <person name="Shea T."/>
            <person name="Sykes S."/>
            <person name="Wortman J."/>
            <person name="Nusbaum C."/>
            <person name="Birren B."/>
        </authorList>
    </citation>
    <scope>NUCLEOTIDE SEQUENCE [LARGE SCALE GENOMIC DNA]</scope>
    <source>
        <strain evidence="1">CJ05E6</strain>
    </source>
</reference>
<protein>
    <submittedName>
        <fullName evidence="1">Uncharacterized protein</fullName>
    </submittedName>
</protein>
<accession>W2IQ19</accession>
<dbReference type="Proteomes" id="UP000053864">
    <property type="component" value="Unassembled WGS sequence"/>
</dbReference>
<name>W2IQ19_PHYNI</name>